<comment type="similarity">
    <text evidence="2">Belongs to the MscS (TC 1.A.23) family.</text>
</comment>
<dbReference type="InterPro" id="IPR010920">
    <property type="entry name" value="LSM_dom_sf"/>
</dbReference>
<keyword evidence="3" id="KW-1003">Cell membrane</keyword>
<feature type="domain" description="Mechanosensitive ion channel MscS C-terminal" evidence="10">
    <location>
        <begin position="224"/>
        <end position="309"/>
    </location>
</feature>
<dbReference type="SUPFAM" id="SSF82689">
    <property type="entry name" value="Mechanosensitive channel protein MscS (YggB), C-terminal domain"/>
    <property type="match status" value="1"/>
</dbReference>
<gene>
    <name evidence="11" type="ORF">FHS27_001198</name>
</gene>
<evidence type="ECO:0000256" key="6">
    <source>
        <dbReference type="ARBA" id="ARBA00023136"/>
    </source>
</evidence>
<dbReference type="Pfam" id="PF21082">
    <property type="entry name" value="MS_channel_3rd"/>
    <property type="match status" value="1"/>
</dbReference>
<keyword evidence="5 8" id="KW-1133">Transmembrane helix</keyword>
<dbReference type="Gene3D" id="1.10.287.1260">
    <property type="match status" value="1"/>
</dbReference>
<protein>
    <submittedName>
        <fullName evidence="11">Small conductance mechanosensitive channel</fullName>
    </submittedName>
</protein>
<dbReference type="InterPro" id="IPR049278">
    <property type="entry name" value="MS_channel_C"/>
</dbReference>
<evidence type="ECO:0000256" key="4">
    <source>
        <dbReference type="ARBA" id="ARBA00022692"/>
    </source>
</evidence>
<dbReference type="SUPFAM" id="SSF82861">
    <property type="entry name" value="Mechanosensitive channel protein MscS (YggB), transmembrane region"/>
    <property type="match status" value="1"/>
</dbReference>
<evidence type="ECO:0000313" key="12">
    <source>
        <dbReference type="Proteomes" id="UP000536179"/>
    </source>
</evidence>
<evidence type="ECO:0000259" key="9">
    <source>
        <dbReference type="Pfam" id="PF00924"/>
    </source>
</evidence>
<dbReference type="Gene3D" id="3.30.70.100">
    <property type="match status" value="1"/>
</dbReference>
<keyword evidence="12" id="KW-1185">Reference proteome</keyword>
<comment type="subcellular location">
    <subcellularLocation>
        <location evidence="1">Cell membrane</location>
        <topology evidence="1">Multi-pass membrane protein</topology>
    </subcellularLocation>
</comment>
<feature type="region of interest" description="Disordered" evidence="7">
    <location>
        <begin position="325"/>
        <end position="346"/>
    </location>
</feature>
<comment type="caution">
    <text evidence="11">The sequence shown here is derived from an EMBL/GenBank/DDBJ whole genome shotgun (WGS) entry which is preliminary data.</text>
</comment>
<evidence type="ECO:0000313" key="11">
    <source>
        <dbReference type="EMBL" id="MBB3205398.1"/>
    </source>
</evidence>
<proteinExistence type="inferred from homology"/>
<dbReference type="InterPro" id="IPR045275">
    <property type="entry name" value="MscS_archaea/bacteria_type"/>
</dbReference>
<keyword evidence="4 8" id="KW-0812">Transmembrane</keyword>
<feature type="domain" description="Mechanosensitive ion channel MscS" evidence="9">
    <location>
        <begin position="152"/>
        <end position="218"/>
    </location>
</feature>
<dbReference type="Pfam" id="PF00924">
    <property type="entry name" value="MS_channel_2nd"/>
    <property type="match status" value="1"/>
</dbReference>
<dbReference type="GO" id="GO:0005886">
    <property type="term" value="C:plasma membrane"/>
    <property type="evidence" value="ECO:0007669"/>
    <property type="project" value="UniProtKB-SubCell"/>
</dbReference>
<dbReference type="EMBL" id="JACHXU010000003">
    <property type="protein sequence ID" value="MBB3205398.1"/>
    <property type="molecule type" value="Genomic_DNA"/>
</dbReference>
<dbReference type="GO" id="GO:0008381">
    <property type="term" value="F:mechanosensitive monoatomic ion channel activity"/>
    <property type="evidence" value="ECO:0007669"/>
    <property type="project" value="InterPro"/>
</dbReference>
<evidence type="ECO:0000256" key="3">
    <source>
        <dbReference type="ARBA" id="ARBA00022475"/>
    </source>
</evidence>
<reference evidence="11 12" key="1">
    <citation type="submission" date="2020-08" db="EMBL/GenBank/DDBJ databases">
        <title>Genomic Encyclopedia of Type Strains, Phase III (KMG-III): the genomes of soil and plant-associated and newly described type strains.</title>
        <authorList>
            <person name="Whitman W."/>
        </authorList>
    </citation>
    <scope>NUCLEOTIDE SEQUENCE [LARGE SCALE GENOMIC DNA]</scope>
    <source>
        <strain evidence="11 12">CECT 8075</strain>
    </source>
</reference>
<dbReference type="InterPro" id="IPR023408">
    <property type="entry name" value="MscS_beta-dom_sf"/>
</dbReference>
<feature type="transmembrane region" description="Helical" evidence="8">
    <location>
        <begin position="63"/>
        <end position="84"/>
    </location>
</feature>
<sequence>MNPSENFPSDAGTVTVDSSATTTAADMAHTQDSMGIADATSTQIANMTNGDFSGLADYATTHLAPAVLSAGIGLFVIFLGYLVAKYLMRVISQPVCRRVDETLGKFVGKMVFYLIMFGVVGAVLSKLGAPLGGLAAMLAAAGFAVGLAFQGTLSNFAAGVLMLVFRPFKVGDVVTAASVTGKVNEIDLFTTTLDTPDNRRIIVPNSSIASGTIENMTHHAHRRVEICVGVDYAADLQTTREALQQAVDNLAAKTIPGEGRGSAIVLAGLGDSAVNWKVRMWVSASDYWPVNELLLAEVKTQLDAAEISIPFPQMDVHVKTGTDAVLSASPSSRVRPARRAADRLAS</sequence>
<dbReference type="PANTHER" id="PTHR30221:SF1">
    <property type="entry name" value="SMALL-CONDUCTANCE MECHANOSENSITIVE CHANNEL"/>
    <property type="match status" value="1"/>
</dbReference>
<feature type="transmembrane region" description="Helical" evidence="8">
    <location>
        <begin position="111"/>
        <end position="129"/>
    </location>
</feature>
<dbReference type="SUPFAM" id="SSF50182">
    <property type="entry name" value="Sm-like ribonucleoproteins"/>
    <property type="match status" value="1"/>
</dbReference>
<dbReference type="InterPro" id="IPR006685">
    <property type="entry name" value="MscS_channel_2nd"/>
</dbReference>
<keyword evidence="6 8" id="KW-0472">Membrane</keyword>
<evidence type="ECO:0000256" key="7">
    <source>
        <dbReference type="SAM" id="MobiDB-lite"/>
    </source>
</evidence>
<dbReference type="InterPro" id="IPR011066">
    <property type="entry name" value="MscS_channel_C_sf"/>
</dbReference>
<accession>A0A7W5DVQ1</accession>
<evidence type="ECO:0000256" key="8">
    <source>
        <dbReference type="SAM" id="Phobius"/>
    </source>
</evidence>
<evidence type="ECO:0000259" key="10">
    <source>
        <dbReference type="Pfam" id="PF21082"/>
    </source>
</evidence>
<dbReference type="InterPro" id="IPR011014">
    <property type="entry name" value="MscS_channel_TM-2"/>
</dbReference>
<feature type="transmembrane region" description="Helical" evidence="8">
    <location>
        <begin position="135"/>
        <end position="165"/>
    </location>
</feature>
<dbReference type="Proteomes" id="UP000536179">
    <property type="component" value="Unassembled WGS sequence"/>
</dbReference>
<dbReference type="AlphaFoldDB" id="A0A7W5DVQ1"/>
<organism evidence="11 12">
    <name type="scientific">Aporhodopirellula rubra</name>
    <dbReference type="NCBI Taxonomy" id="980271"/>
    <lineage>
        <taxon>Bacteria</taxon>
        <taxon>Pseudomonadati</taxon>
        <taxon>Planctomycetota</taxon>
        <taxon>Planctomycetia</taxon>
        <taxon>Pirellulales</taxon>
        <taxon>Pirellulaceae</taxon>
        <taxon>Aporhodopirellula</taxon>
    </lineage>
</organism>
<evidence type="ECO:0000256" key="5">
    <source>
        <dbReference type="ARBA" id="ARBA00022989"/>
    </source>
</evidence>
<name>A0A7W5DVQ1_9BACT</name>
<evidence type="ECO:0000256" key="2">
    <source>
        <dbReference type="ARBA" id="ARBA00008017"/>
    </source>
</evidence>
<feature type="compositionally biased region" description="Low complexity" evidence="7">
    <location>
        <begin position="325"/>
        <end position="334"/>
    </location>
</feature>
<evidence type="ECO:0000256" key="1">
    <source>
        <dbReference type="ARBA" id="ARBA00004651"/>
    </source>
</evidence>
<dbReference type="Gene3D" id="2.30.30.60">
    <property type="match status" value="1"/>
</dbReference>
<dbReference type="PANTHER" id="PTHR30221">
    <property type="entry name" value="SMALL-CONDUCTANCE MECHANOSENSITIVE CHANNEL"/>
    <property type="match status" value="1"/>
</dbReference>